<dbReference type="PANTHER" id="PTHR12919:SF20">
    <property type="entry name" value="SMALL RIBOSOMAL SUBUNIT PROTEIN BS16M"/>
    <property type="match status" value="1"/>
</dbReference>
<dbReference type="PANTHER" id="PTHR12919">
    <property type="entry name" value="30S RIBOSOMAL PROTEIN S16"/>
    <property type="match status" value="1"/>
</dbReference>
<keyword evidence="2 3" id="KW-0687">Ribonucleoprotein</keyword>
<dbReference type="Pfam" id="PF00886">
    <property type="entry name" value="Ribosomal_S16"/>
    <property type="match status" value="1"/>
</dbReference>
<dbReference type="GO" id="GO:0005840">
    <property type="term" value="C:ribosome"/>
    <property type="evidence" value="ECO:0007669"/>
    <property type="project" value="UniProtKB-KW"/>
</dbReference>
<protein>
    <recommendedName>
        <fullName evidence="3">Small ribosomal subunit protein bS16</fullName>
    </recommendedName>
</protein>
<reference evidence="5" key="1">
    <citation type="journal article" date="2019" name="Int. J. Syst. Evol. Microbiol.">
        <title>The Global Catalogue of Microorganisms (GCM) 10K type strain sequencing project: providing services to taxonomists for standard genome sequencing and annotation.</title>
        <authorList>
            <consortium name="The Broad Institute Genomics Platform"/>
            <consortium name="The Broad Institute Genome Sequencing Center for Infectious Disease"/>
            <person name="Wu L."/>
            <person name="Ma J."/>
        </authorList>
    </citation>
    <scope>NUCLEOTIDE SEQUENCE [LARGE SCALE GENOMIC DNA]</scope>
    <source>
        <strain evidence="5">CCM 8897</strain>
    </source>
</reference>
<dbReference type="InterPro" id="IPR000307">
    <property type="entry name" value="Ribosomal_bS16"/>
</dbReference>
<gene>
    <name evidence="3 4" type="primary">rpsP</name>
    <name evidence="4" type="ORF">ACFQHW_10350</name>
</gene>
<dbReference type="Proteomes" id="UP001596310">
    <property type="component" value="Unassembled WGS sequence"/>
</dbReference>
<evidence type="ECO:0000256" key="3">
    <source>
        <dbReference type="HAMAP-Rule" id="MF_00385"/>
    </source>
</evidence>
<evidence type="ECO:0000313" key="4">
    <source>
        <dbReference type="EMBL" id="MFC6315962.1"/>
    </source>
</evidence>
<dbReference type="RefSeq" id="WP_125601506.1">
    <property type="nucleotide sequence ID" value="NZ_JBHSSM010000023.1"/>
</dbReference>
<dbReference type="NCBIfam" id="TIGR00002">
    <property type="entry name" value="S16"/>
    <property type="match status" value="1"/>
</dbReference>
<sequence length="91" mass="10742">MTVKIRLRRMGSKRRPFYRLVVADSRAPRDGRFIQEVGYYNPASEPVQLKLDEDVIFDWLQKGAQPSDTVRTLLSKQGLMKKYHEARFEKK</sequence>
<keyword evidence="1 3" id="KW-0689">Ribosomal protein</keyword>
<comment type="similarity">
    <text evidence="3">Belongs to the bacterial ribosomal protein bS16 family.</text>
</comment>
<evidence type="ECO:0000256" key="1">
    <source>
        <dbReference type="ARBA" id="ARBA00022980"/>
    </source>
</evidence>
<dbReference type="Gene3D" id="3.30.1320.10">
    <property type="match status" value="1"/>
</dbReference>
<keyword evidence="5" id="KW-1185">Reference proteome</keyword>
<evidence type="ECO:0000256" key="2">
    <source>
        <dbReference type="ARBA" id="ARBA00023274"/>
    </source>
</evidence>
<comment type="caution">
    <text evidence="4">The sequence shown here is derived from an EMBL/GenBank/DDBJ whole genome shotgun (WGS) entry which is preliminary data.</text>
</comment>
<name>A0ABW1UPR9_9LACO</name>
<dbReference type="InterPro" id="IPR023803">
    <property type="entry name" value="Ribosomal_bS16_dom_sf"/>
</dbReference>
<organism evidence="4 5">
    <name type="scientific">Lapidilactobacillus achengensis</name>
    <dbReference type="NCBI Taxonomy" id="2486000"/>
    <lineage>
        <taxon>Bacteria</taxon>
        <taxon>Bacillati</taxon>
        <taxon>Bacillota</taxon>
        <taxon>Bacilli</taxon>
        <taxon>Lactobacillales</taxon>
        <taxon>Lactobacillaceae</taxon>
        <taxon>Lapidilactobacillus</taxon>
    </lineage>
</organism>
<dbReference type="HAMAP" id="MF_00385">
    <property type="entry name" value="Ribosomal_bS16"/>
    <property type="match status" value="1"/>
</dbReference>
<accession>A0ABW1UPR9</accession>
<evidence type="ECO:0000313" key="5">
    <source>
        <dbReference type="Proteomes" id="UP001596310"/>
    </source>
</evidence>
<proteinExistence type="inferred from homology"/>
<dbReference type="SUPFAM" id="SSF54565">
    <property type="entry name" value="Ribosomal protein S16"/>
    <property type="match status" value="1"/>
</dbReference>
<dbReference type="EMBL" id="JBHSSM010000023">
    <property type="protein sequence ID" value="MFC6315962.1"/>
    <property type="molecule type" value="Genomic_DNA"/>
</dbReference>